<name>A0AAD4QF08_9AGAM</name>
<organism evidence="1 2">
    <name type="scientific">Lactarius akahatsu</name>
    <dbReference type="NCBI Taxonomy" id="416441"/>
    <lineage>
        <taxon>Eukaryota</taxon>
        <taxon>Fungi</taxon>
        <taxon>Dikarya</taxon>
        <taxon>Basidiomycota</taxon>
        <taxon>Agaricomycotina</taxon>
        <taxon>Agaricomycetes</taxon>
        <taxon>Russulales</taxon>
        <taxon>Russulaceae</taxon>
        <taxon>Lactarius</taxon>
    </lineage>
</organism>
<protein>
    <submittedName>
        <fullName evidence="1">Uncharacterized protein</fullName>
    </submittedName>
</protein>
<proteinExistence type="predicted"/>
<evidence type="ECO:0000313" key="2">
    <source>
        <dbReference type="Proteomes" id="UP001201163"/>
    </source>
</evidence>
<dbReference type="AlphaFoldDB" id="A0AAD4QF08"/>
<dbReference type="Proteomes" id="UP001201163">
    <property type="component" value="Unassembled WGS sequence"/>
</dbReference>
<sequence length="217" mass="23692">MDATSGIWEQENGAEDARLINLADELVRASSLVDDAGKLRAAVARTVRATDPVVPPLQCCLLSTLAERLARAPTAPVHRKDAPTEMRTGRREQTTLNLVSEERTEAEVLDIKGFGVPVLTGAIQEGLKKIRTANEWVVFVRSDYLFYQDILDTTAELGVPNVPRGELYSAGNIPRTTNLVTTKAEDLLGLKATMPLKNVVEESVKDFKARGYPGFAS</sequence>
<dbReference type="EMBL" id="JAKELL010000016">
    <property type="protein sequence ID" value="KAH8994007.1"/>
    <property type="molecule type" value="Genomic_DNA"/>
</dbReference>
<comment type="caution">
    <text evidence="1">The sequence shown here is derived from an EMBL/GenBank/DDBJ whole genome shotgun (WGS) entry which is preliminary data.</text>
</comment>
<evidence type="ECO:0000313" key="1">
    <source>
        <dbReference type="EMBL" id="KAH8994007.1"/>
    </source>
</evidence>
<gene>
    <name evidence="1" type="ORF">EDB92DRAFT_1944283</name>
</gene>
<keyword evidence="2" id="KW-1185">Reference proteome</keyword>
<reference evidence="1" key="1">
    <citation type="submission" date="2022-01" db="EMBL/GenBank/DDBJ databases">
        <title>Comparative genomics reveals a dynamic genome evolution in the ectomycorrhizal milk-cap (Lactarius) mushrooms.</title>
        <authorList>
            <consortium name="DOE Joint Genome Institute"/>
            <person name="Lebreton A."/>
            <person name="Tang N."/>
            <person name="Kuo A."/>
            <person name="LaButti K."/>
            <person name="Drula E."/>
            <person name="Barry K."/>
            <person name="Clum A."/>
            <person name="Lipzen A."/>
            <person name="Mousain D."/>
            <person name="Ng V."/>
            <person name="Wang R."/>
            <person name="Wang X."/>
            <person name="Dai Y."/>
            <person name="Henrissat B."/>
            <person name="Grigoriev I.V."/>
            <person name="Guerin-Laguette A."/>
            <person name="Yu F."/>
            <person name="Martin F.M."/>
        </authorList>
    </citation>
    <scope>NUCLEOTIDE SEQUENCE</scope>
    <source>
        <strain evidence="1">QP</strain>
    </source>
</reference>
<accession>A0AAD4QF08</accession>